<protein>
    <submittedName>
        <fullName evidence="1 2">Peptidase S66</fullName>
    </submittedName>
</protein>
<dbReference type="EMBL" id="KE525239">
    <property type="protein sequence ID" value="KFB43207.1"/>
    <property type="molecule type" value="Genomic_DNA"/>
</dbReference>
<keyword evidence="3" id="KW-1185">Reference proteome</keyword>
<proteinExistence type="predicted"/>
<dbReference type="EnsemblMetazoa" id="ASIC010991-RA">
    <property type="protein sequence ID" value="ASIC010991-PA"/>
    <property type="gene ID" value="ASIC010991"/>
</dbReference>
<reference evidence="2" key="2">
    <citation type="submission" date="2020-05" db="UniProtKB">
        <authorList>
            <consortium name="EnsemblMetazoa"/>
        </authorList>
    </citation>
    <scope>IDENTIFICATION</scope>
</reference>
<gene>
    <name evidence="1" type="ORF">ZHAS_00010991</name>
</gene>
<sequence>MVIVKALSGHSHSGCFSSPRTPWKLQVTSGAVNLGRRSHPNSGPVTLHRGLVQTTVLSGDAVTLRS</sequence>
<dbReference type="VEuPathDB" id="VectorBase:ASIC010991"/>
<dbReference type="Proteomes" id="UP000030765">
    <property type="component" value="Unassembled WGS sequence"/>
</dbReference>
<evidence type="ECO:0000313" key="3">
    <source>
        <dbReference type="Proteomes" id="UP000030765"/>
    </source>
</evidence>
<accession>A0A084VZ13</accession>
<reference evidence="1 3" key="1">
    <citation type="journal article" date="2014" name="BMC Genomics">
        <title>Genome sequence of Anopheles sinensis provides insight into genetics basis of mosquito competence for malaria parasites.</title>
        <authorList>
            <person name="Zhou D."/>
            <person name="Zhang D."/>
            <person name="Ding G."/>
            <person name="Shi L."/>
            <person name="Hou Q."/>
            <person name="Ye Y."/>
            <person name="Xu Y."/>
            <person name="Zhou H."/>
            <person name="Xiong C."/>
            <person name="Li S."/>
            <person name="Yu J."/>
            <person name="Hong S."/>
            <person name="Yu X."/>
            <person name="Zou P."/>
            <person name="Chen C."/>
            <person name="Chang X."/>
            <person name="Wang W."/>
            <person name="Lv Y."/>
            <person name="Sun Y."/>
            <person name="Ma L."/>
            <person name="Shen B."/>
            <person name="Zhu C."/>
        </authorList>
    </citation>
    <scope>NUCLEOTIDE SEQUENCE [LARGE SCALE GENOMIC DNA]</scope>
</reference>
<organism evidence="1">
    <name type="scientific">Anopheles sinensis</name>
    <name type="common">Mosquito</name>
    <dbReference type="NCBI Taxonomy" id="74873"/>
    <lineage>
        <taxon>Eukaryota</taxon>
        <taxon>Metazoa</taxon>
        <taxon>Ecdysozoa</taxon>
        <taxon>Arthropoda</taxon>
        <taxon>Hexapoda</taxon>
        <taxon>Insecta</taxon>
        <taxon>Pterygota</taxon>
        <taxon>Neoptera</taxon>
        <taxon>Endopterygota</taxon>
        <taxon>Diptera</taxon>
        <taxon>Nematocera</taxon>
        <taxon>Culicoidea</taxon>
        <taxon>Culicidae</taxon>
        <taxon>Anophelinae</taxon>
        <taxon>Anopheles</taxon>
    </lineage>
</organism>
<evidence type="ECO:0000313" key="1">
    <source>
        <dbReference type="EMBL" id="KFB43207.1"/>
    </source>
</evidence>
<dbReference type="AlphaFoldDB" id="A0A084VZ13"/>
<dbReference type="EMBL" id="ATLV01018587">
    <property type="status" value="NOT_ANNOTATED_CDS"/>
    <property type="molecule type" value="Genomic_DNA"/>
</dbReference>
<evidence type="ECO:0000313" key="2">
    <source>
        <dbReference type="EnsemblMetazoa" id="ASIC010991-PA"/>
    </source>
</evidence>
<name>A0A084VZ13_ANOSI</name>